<evidence type="ECO:0000256" key="1">
    <source>
        <dbReference type="SAM" id="MobiDB-lite"/>
    </source>
</evidence>
<dbReference type="AlphaFoldDB" id="A0A7W7S7D8"/>
<evidence type="ECO:0000313" key="2">
    <source>
        <dbReference type="EMBL" id="MBB4944902.1"/>
    </source>
</evidence>
<feature type="region of interest" description="Disordered" evidence="1">
    <location>
        <begin position="1"/>
        <end position="26"/>
    </location>
</feature>
<feature type="compositionally biased region" description="Basic and acidic residues" evidence="1">
    <location>
        <begin position="1"/>
        <end position="15"/>
    </location>
</feature>
<gene>
    <name evidence="2" type="ORF">F4556_000437</name>
</gene>
<sequence length="193" mass="21272">MARNPHDDRHEDLGRPNRVLGPQERAKAAAERLAEIHRYLTDRYAQREVVARTVTPAGQELDWIPVESQLGGGRLPAAPPGEHEADEAPEGERRGEPVRFELELHGAELGPPGTVPVVRTPIERITPVVGLNDWLAKGRRANRLGLPADAREVLPPEDGGDHKYAATAQAVTCYGTDGVINVWDPYVFRSDEF</sequence>
<keyword evidence="3" id="KW-1185">Reference proteome</keyword>
<organism evidence="2 3">
    <name type="scientific">Kitasatospora gansuensis</name>
    <dbReference type="NCBI Taxonomy" id="258050"/>
    <lineage>
        <taxon>Bacteria</taxon>
        <taxon>Bacillati</taxon>
        <taxon>Actinomycetota</taxon>
        <taxon>Actinomycetes</taxon>
        <taxon>Kitasatosporales</taxon>
        <taxon>Streptomycetaceae</taxon>
        <taxon>Kitasatospora</taxon>
    </lineage>
</organism>
<dbReference type="Proteomes" id="UP000573327">
    <property type="component" value="Unassembled WGS sequence"/>
</dbReference>
<dbReference type="RefSeq" id="WP_184911155.1">
    <property type="nucleotide sequence ID" value="NZ_JACHJR010000001.1"/>
</dbReference>
<dbReference type="EMBL" id="JACHJR010000001">
    <property type="protein sequence ID" value="MBB4944902.1"/>
    <property type="molecule type" value="Genomic_DNA"/>
</dbReference>
<accession>A0A7W7S7D8</accession>
<proteinExistence type="predicted"/>
<name>A0A7W7S7D8_9ACTN</name>
<comment type="caution">
    <text evidence="2">The sequence shown here is derived from an EMBL/GenBank/DDBJ whole genome shotgun (WGS) entry which is preliminary data.</text>
</comment>
<evidence type="ECO:0000313" key="3">
    <source>
        <dbReference type="Proteomes" id="UP000573327"/>
    </source>
</evidence>
<feature type="region of interest" description="Disordered" evidence="1">
    <location>
        <begin position="69"/>
        <end position="93"/>
    </location>
</feature>
<protein>
    <submittedName>
        <fullName evidence="2">Uncharacterized protein</fullName>
    </submittedName>
</protein>
<reference evidence="2 3" key="1">
    <citation type="submission" date="2020-08" db="EMBL/GenBank/DDBJ databases">
        <title>Sequencing the genomes of 1000 actinobacteria strains.</title>
        <authorList>
            <person name="Klenk H.-P."/>
        </authorList>
    </citation>
    <scope>NUCLEOTIDE SEQUENCE [LARGE SCALE GENOMIC DNA]</scope>
    <source>
        <strain evidence="2 3">DSM 44786</strain>
    </source>
</reference>